<dbReference type="Proteomes" id="UP000824192">
    <property type="component" value="Unassembled WGS sequence"/>
</dbReference>
<reference evidence="1" key="2">
    <citation type="submission" date="2021-04" db="EMBL/GenBank/DDBJ databases">
        <authorList>
            <person name="Gilroy R."/>
        </authorList>
    </citation>
    <scope>NUCLEOTIDE SEQUENCE</scope>
    <source>
        <strain evidence="1">ChiGjej6B6-1540</strain>
    </source>
</reference>
<gene>
    <name evidence="1" type="ORF">H9868_05505</name>
</gene>
<proteinExistence type="predicted"/>
<name>A0A9D1RT47_9FIRM</name>
<dbReference type="EMBL" id="DXGA01000108">
    <property type="protein sequence ID" value="HIW93981.1"/>
    <property type="molecule type" value="Genomic_DNA"/>
</dbReference>
<reference evidence="1" key="1">
    <citation type="journal article" date="2021" name="PeerJ">
        <title>Extensive microbial diversity within the chicken gut microbiome revealed by metagenomics and culture.</title>
        <authorList>
            <person name="Gilroy R."/>
            <person name="Ravi A."/>
            <person name="Getino M."/>
            <person name="Pursley I."/>
            <person name="Horton D.L."/>
            <person name="Alikhan N.F."/>
            <person name="Baker D."/>
            <person name="Gharbi K."/>
            <person name="Hall N."/>
            <person name="Watson M."/>
            <person name="Adriaenssens E.M."/>
            <person name="Foster-Nyarko E."/>
            <person name="Jarju S."/>
            <person name="Secka A."/>
            <person name="Antonio M."/>
            <person name="Oren A."/>
            <person name="Chaudhuri R.R."/>
            <person name="La Ragione R."/>
            <person name="Hildebrand F."/>
            <person name="Pallen M.J."/>
        </authorList>
    </citation>
    <scope>NUCLEOTIDE SEQUENCE</scope>
    <source>
        <strain evidence="1">ChiGjej6B6-1540</strain>
    </source>
</reference>
<accession>A0A9D1RT47</accession>
<sequence length="181" mass="19649">MERCYPLAGGKGSLRLREEGLRVQLWAKLPDDGRGLYKVWLTGGGGELLLGTLLPEGGILQLRRQMSVDQLTRAGVWPPSGGRAALVFPAGGHVPQGWQLADDFPALFSDVVLRAQAKGQRGALFRKRDGGTTVALPFVWGGAVPLEAAFCLLRPAELEGETYLLLELDASGHPTFFRERK</sequence>
<comment type="caution">
    <text evidence="1">The sequence shown here is derived from an EMBL/GenBank/DDBJ whole genome shotgun (WGS) entry which is preliminary data.</text>
</comment>
<organism evidence="1 2">
    <name type="scientific">Candidatus Flavonifractor merdipullorum</name>
    <dbReference type="NCBI Taxonomy" id="2838590"/>
    <lineage>
        <taxon>Bacteria</taxon>
        <taxon>Bacillati</taxon>
        <taxon>Bacillota</taxon>
        <taxon>Clostridia</taxon>
        <taxon>Eubacteriales</taxon>
        <taxon>Oscillospiraceae</taxon>
        <taxon>Flavonifractor</taxon>
    </lineage>
</organism>
<evidence type="ECO:0000313" key="2">
    <source>
        <dbReference type="Proteomes" id="UP000824192"/>
    </source>
</evidence>
<evidence type="ECO:0000313" key="1">
    <source>
        <dbReference type="EMBL" id="HIW93981.1"/>
    </source>
</evidence>
<dbReference type="AlphaFoldDB" id="A0A9D1RT47"/>
<protein>
    <submittedName>
        <fullName evidence="1">Uncharacterized protein</fullName>
    </submittedName>
</protein>